<dbReference type="EMBL" id="ML978066">
    <property type="protein sequence ID" value="KAF2022397.1"/>
    <property type="molecule type" value="Genomic_DNA"/>
</dbReference>
<evidence type="ECO:0000259" key="1">
    <source>
        <dbReference type="Pfam" id="PF21762"/>
    </source>
</evidence>
<evidence type="ECO:0000313" key="2">
    <source>
        <dbReference type="EMBL" id="KAF2022397.1"/>
    </source>
</evidence>
<dbReference type="PANTHER" id="PTHR28083">
    <property type="entry name" value="GOOD FOR FULL DBP5 ACTIVITY PROTEIN 2"/>
    <property type="match status" value="1"/>
</dbReference>
<dbReference type="InterPro" id="IPR040151">
    <property type="entry name" value="Gfd2/YDR514C-like"/>
</dbReference>
<accession>A0A6A5YBH7</accession>
<reference evidence="2" key="1">
    <citation type="journal article" date="2020" name="Stud. Mycol.">
        <title>101 Dothideomycetes genomes: a test case for predicting lifestyles and emergence of pathogens.</title>
        <authorList>
            <person name="Haridas S."/>
            <person name="Albert R."/>
            <person name="Binder M."/>
            <person name="Bloem J."/>
            <person name="Labutti K."/>
            <person name="Salamov A."/>
            <person name="Andreopoulos B."/>
            <person name="Baker S."/>
            <person name="Barry K."/>
            <person name="Bills G."/>
            <person name="Bluhm B."/>
            <person name="Cannon C."/>
            <person name="Castanera R."/>
            <person name="Culley D."/>
            <person name="Daum C."/>
            <person name="Ezra D."/>
            <person name="Gonzalez J."/>
            <person name="Henrissat B."/>
            <person name="Kuo A."/>
            <person name="Liang C."/>
            <person name="Lipzen A."/>
            <person name="Lutzoni F."/>
            <person name="Magnuson J."/>
            <person name="Mondo S."/>
            <person name="Nolan M."/>
            <person name="Ohm R."/>
            <person name="Pangilinan J."/>
            <person name="Park H.-J."/>
            <person name="Ramirez L."/>
            <person name="Alfaro M."/>
            <person name="Sun H."/>
            <person name="Tritt A."/>
            <person name="Yoshinaga Y."/>
            <person name="Zwiers L.-H."/>
            <person name="Turgeon B."/>
            <person name="Goodwin S."/>
            <person name="Spatafora J."/>
            <person name="Crous P."/>
            <person name="Grigoriev I."/>
        </authorList>
    </citation>
    <scope>NUCLEOTIDE SEQUENCE</scope>
    <source>
        <strain evidence="2">CBS 175.79</strain>
    </source>
</reference>
<dbReference type="Proteomes" id="UP000799778">
    <property type="component" value="Unassembled WGS sequence"/>
</dbReference>
<dbReference type="Pfam" id="PF21762">
    <property type="entry name" value="DEDDh_C"/>
    <property type="match status" value="1"/>
</dbReference>
<dbReference type="RefSeq" id="XP_033390736.1">
    <property type="nucleotide sequence ID" value="XM_033531613.1"/>
</dbReference>
<dbReference type="PANTHER" id="PTHR28083:SF1">
    <property type="entry name" value="GOOD FOR FULL DBP5 ACTIVITY PROTEIN 2"/>
    <property type="match status" value="1"/>
</dbReference>
<protein>
    <recommendedName>
        <fullName evidence="1">Gfd2/YDR514C-like C-terminal domain-containing protein</fullName>
    </recommendedName>
</protein>
<dbReference type="GO" id="GO:0005634">
    <property type="term" value="C:nucleus"/>
    <property type="evidence" value="ECO:0007669"/>
    <property type="project" value="TreeGrafter"/>
</dbReference>
<dbReference type="InterPro" id="IPR048519">
    <property type="entry name" value="Gfd2/YDR514C-like_C"/>
</dbReference>
<proteinExistence type="predicted"/>
<dbReference type="GeneID" id="54289010"/>
<evidence type="ECO:0000313" key="3">
    <source>
        <dbReference type="Proteomes" id="UP000799778"/>
    </source>
</evidence>
<keyword evidence="3" id="KW-1185">Reference proteome</keyword>
<feature type="domain" description="Gfd2/YDR514C-like C-terminal" evidence="1">
    <location>
        <begin position="39"/>
        <end position="240"/>
    </location>
</feature>
<dbReference type="OrthoDB" id="5953249at2759"/>
<gene>
    <name evidence="2" type="ORF">BU24DRAFT_458253</name>
</gene>
<name>A0A6A5YBH7_9PLEO</name>
<dbReference type="AlphaFoldDB" id="A0A6A5YBH7"/>
<sequence length="349" mass="39469">MPVNLDGETLAKIADILDAKSDLDALSYVLKNPQLNFRIISIDSEHVQSDTLKLTEIGVTVLDVATLQPHQDGSRQTTIESFVEHMYPMNFLICENGHLFNNVVIESDPQGFRFGWSRWIARNEVSTVLTELINKTDHPDAPEVCPVVLLSHDADKLHDLLVDAEIDISNISHVVRTLHTEEMAKSPQHYPWRGSRDIDLTSLILENDMKPLGKEKPMGEDYLHNSGNNAALTMLCAASMIDDCKDRFGSDLTRTEERELNHGLVDSLILSTFNNKAMTKIGHDVYCIRCNAAGDHFEHECIPEQNPVSCEHCKKRGERPETIGNHDTHRCLRLYQDISPFEEDDCDDR</sequence>
<organism evidence="2 3">
    <name type="scientific">Aaosphaeria arxii CBS 175.79</name>
    <dbReference type="NCBI Taxonomy" id="1450172"/>
    <lineage>
        <taxon>Eukaryota</taxon>
        <taxon>Fungi</taxon>
        <taxon>Dikarya</taxon>
        <taxon>Ascomycota</taxon>
        <taxon>Pezizomycotina</taxon>
        <taxon>Dothideomycetes</taxon>
        <taxon>Pleosporomycetidae</taxon>
        <taxon>Pleosporales</taxon>
        <taxon>Pleosporales incertae sedis</taxon>
        <taxon>Aaosphaeria</taxon>
    </lineage>
</organism>